<accession>A0A8D4VN37</accession>
<feature type="domain" description="NADH:quinone oxidoreductase/Mrp antiporter transmembrane" evidence="11">
    <location>
        <begin position="168"/>
        <end position="430"/>
    </location>
</feature>
<evidence type="ECO:0000256" key="1">
    <source>
        <dbReference type="ARBA" id="ARBA00004127"/>
    </source>
</evidence>
<evidence type="ECO:0000256" key="6">
    <source>
        <dbReference type="ARBA" id="ARBA00023136"/>
    </source>
</evidence>
<evidence type="ECO:0000313" key="13">
    <source>
        <dbReference type="Proteomes" id="UP000824988"/>
    </source>
</evidence>
<comment type="similarity">
    <text evidence="2">Belongs to the complex I subunit 4 family.</text>
</comment>
<evidence type="ECO:0000256" key="7">
    <source>
        <dbReference type="ARBA" id="ARBA00031584"/>
    </source>
</evidence>
<feature type="transmembrane region" description="Helical" evidence="10">
    <location>
        <begin position="252"/>
        <end position="274"/>
    </location>
</feature>
<evidence type="ECO:0000256" key="2">
    <source>
        <dbReference type="ARBA" id="ARBA00009025"/>
    </source>
</evidence>
<dbReference type="GO" id="GO:0008137">
    <property type="term" value="F:NADH dehydrogenase (ubiquinone) activity"/>
    <property type="evidence" value="ECO:0007669"/>
    <property type="project" value="InterPro"/>
</dbReference>
<sequence>MAVELSWSTQAALPVLSLLLWLPAAAAFAAHRLARDDESAYRLARGAALAEALAGVYLLSRFDGGQGGMQLAERLGGGWLNYHLGVDGVSLLFVLLTAGLGFLALLYGRDGSTPPPRSYSAAVLAYQAVLVGLFASQDIWLFAWLSAAETGLALWLLWRWRAGVSGPAMTHASQFLGGALILLLAAAVLLGWQHAESAGRWSFDLADLLEHPAPANLQTAAFFLLLFAFGIRLPLFPLHGWLAPAVQHAGPLAVAPVFLAGLKTGIYGLVRWVLPILPDAVRHWDLYLVPLAVLGIFYGAVLALVQQHLGRLLAYAVVSHASALTLGVLTLDKEGLAGTLLMSIDAGIASAGLLFACGMIHRRTGTVFLPRLGDLFDPLPALGLAFMIAALTLMGMPGTPGFDAAHLLLEGTLEVHEWGVAVALASGNVLTAAMLLWAFQRVFLAQRRGTRRHGCQAMTLPELIVAGALSAALLAGFYTHPWLSLIEPALPGPLQHYAQPH</sequence>
<feature type="transmembrane region" description="Helical" evidence="10">
    <location>
        <begin position="141"/>
        <end position="160"/>
    </location>
</feature>
<feature type="transmembrane region" description="Helical" evidence="10">
    <location>
        <begin position="312"/>
        <end position="331"/>
    </location>
</feature>
<evidence type="ECO:0000256" key="8">
    <source>
        <dbReference type="ARBA" id="ARBA00032798"/>
    </source>
</evidence>
<dbReference type="EMBL" id="AP019782">
    <property type="protein sequence ID" value="BBL70537.1"/>
    <property type="molecule type" value="Genomic_DNA"/>
</dbReference>
<evidence type="ECO:0000313" key="12">
    <source>
        <dbReference type="EMBL" id="BBL70537.1"/>
    </source>
</evidence>
<feature type="transmembrane region" description="Helical" evidence="10">
    <location>
        <begin position="119"/>
        <end position="135"/>
    </location>
</feature>
<dbReference type="GO" id="GO:0048039">
    <property type="term" value="F:ubiquinone binding"/>
    <property type="evidence" value="ECO:0007669"/>
    <property type="project" value="TreeGrafter"/>
</dbReference>
<feature type="transmembrane region" description="Helical" evidence="10">
    <location>
        <begin position="172"/>
        <end position="193"/>
    </location>
</feature>
<evidence type="ECO:0000256" key="10">
    <source>
        <dbReference type="SAM" id="Phobius"/>
    </source>
</evidence>
<keyword evidence="5 10" id="KW-1133">Transmembrane helix</keyword>
<evidence type="ECO:0000259" key="11">
    <source>
        <dbReference type="Pfam" id="PF00361"/>
    </source>
</evidence>
<evidence type="ECO:0000256" key="9">
    <source>
        <dbReference type="RuleBase" id="RU000320"/>
    </source>
</evidence>
<dbReference type="AlphaFoldDB" id="A0A8D4VN37"/>
<dbReference type="GO" id="GO:0042773">
    <property type="term" value="P:ATP synthesis coupled electron transport"/>
    <property type="evidence" value="ECO:0007669"/>
    <property type="project" value="InterPro"/>
</dbReference>
<keyword evidence="4 9" id="KW-0812">Transmembrane</keyword>
<protein>
    <recommendedName>
        <fullName evidence="3">NADH-quinone oxidoreductase subunit M</fullName>
    </recommendedName>
    <alternativeName>
        <fullName evidence="7">NADH dehydrogenase I subunit M</fullName>
    </alternativeName>
    <alternativeName>
        <fullName evidence="8">NDH-1 subunit M</fullName>
    </alternativeName>
</protein>
<dbReference type="GO" id="GO:0012505">
    <property type="term" value="C:endomembrane system"/>
    <property type="evidence" value="ECO:0007669"/>
    <property type="project" value="UniProtKB-SubCell"/>
</dbReference>
<evidence type="ECO:0000256" key="4">
    <source>
        <dbReference type="ARBA" id="ARBA00022692"/>
    </source>
</evidence>
<feature type="transmembrane region" description="Helical" evidence="10">
    <location>
        <begin position="337"/>
        <end position="358"/>
    </location>
</feature>
<feature type="transmembrane region" description="Helical" evidence="10">
    <location>
        <begin position="213"/>
        <end position="231"/>
    </location>
</feature>
<dbReference type="GO" id="GO:0015990">
    <property type="term" value="P:electron transport coupled proton transport"/>
    <property type="evidence" value="ECO:0007669"/>
    <property type="project" value="TreeGrafter"/>
</dbReference>
<dbReference type="PANTHER" id="PTHR43507">
    <property type="entry name" value="NADH-UBIQUINONE OXIDOREDUCTASE CHAIN 4"/>
    <property type="match status" value="1"/>
</dbReference>
<dbReference type="NCBIfam" id="TIGR01972">
    <property type="entry name" value="NDH_I_M"/>
    <property type="match status" value="1"/>
</dbReference>
<dbReference type="RefSeq" id="WP_221048490.1">
    <property type="nucleotide sequence ID" value="NZ_AP019782.1"/>
</dbReference>
<evidence type="ECO:0000256" key="5">
    <source>
        <dbReference type="ARBA" id="ARBA00022989"/>
    </source>
</evidence>
<feature type="transmembrane region" description="Helical" evidence="10">
    <location>
        <begin position="418"/>
        <end position="439"/>
    </location>
</feature>
<dbReference type="InterPro" id="IPR003918">
    <property type="entry name" value="NADH_UbQ_OxRdtase"/>
</dbReference>
<dbReference type="Proteomes" id="UP000824988">
    <property type="component" value="Chromosome"/>
</dbReference>
<feature type="transmembrane region" description="Helical" evidence="10">
    <location>
        <begin position="460"/>
        <end position="478"/>
    </location>
</feature>
<feature type="transmembrane region" description="Helical" evidence="10">
    <location>
        <begin position="379"/>
        <end position="398"/>
    </location>
</feature>
<dbReference type="Pfam" id="PF00361">
    <property type="entry name" value="Proton_antipo_M"/>
    <property type="match status" value="1"/>
</dbReference>
<comment type="subcellular location">
    <subcellularLocation>
        <location evidence="1">Endomembrane system</location>
        <topology evidence="1">Multi-pass membrane protein</topology>
    </subcellularLocation>
    <subcellularLocation>
        <location evidence="9">Membrane</location>
        <topology evidence="9">Multi-pass membrane protein</topology>
    </subcellularLocation>
</comment>
<keyword evidence="13" id="KW-1185">Reference proteome</keyword>
<dbReference type="InterPro" id="IPR010227">
    <property type="entry name" value="NADH_Q_OxRdtase_chainM/4"/>
</dbReference>
<dbReference type="PANTHER" id="PTHR43507:SF1">
    <property type="entry name" value="NADH-UBIQUINONE OXIDOREDUCTASE CHAIN 4"/>
    <property type="match status" value="1"/>
</dbReference>
<name>A0A8D4VN37_9GAMM</name>
<dbReference type="GO" id="GO:0003954">
    <property type="term" value="F:NADH dehydrogenase activity"/>
    <property type="evidence" value="ECO:0007669"/>
    <property type="project" value="TreeGrafter"/>
</dbReference>
<organism evidence="12 13">
    <name type="scientific">Methylogaea oryzae</name>
    <dbReference type="NCBI Taxonomy" id="1295382"/>
    <lineage>
        <taxon>Bacteria</taxon>
        <taxon>Pseudomonadati</taxon>
        <taxon>Pseudomonadota</taxon>
        <taxon>Gammaproteobacteria</taxon>
        <taxon>Methylococcales</taxon>
        <taxon>Methylococcaceae</taxon>
        <taxon>Methylogaea</taxon>
    </lineage>
</organism>
<feature type="transmembrane region" description="Helical" evidence="10">
    <location>
        <begin position="286"/>
        <end position="305"/>
    </location>
</feature>
<dbReference type="GO" id="GO:0016020">
    <property type="term" value="C:membrane"/>
    <property type="evidence" value="ECO:0007669"/>
    <property type="project" value="UniProtKB-SubCell"/>
</dbReference>
<gene>
    <name evidence="12" type="primary">nuoM3_2</name>
    <name evidence="12" type="ORF">MoryE10_11430</name>
</gene>
<keyword evidence="6 10" id="KW-0472">Membrane</keyword>
<feature type="transmembrane region" description="Helical" evidence="10">
    <location>
        <begin position="89"/>
        <end position="107"/>
    </location>
</feature>
<proteinExistence type="inferred from homology"/>
<reference evidence="12" key="1">
    <citation type="submission" date="2019-06" db="EMBL/GenBank/DDBJ databases">
        <title>Complete genome sequence of Methylogaea oryzae strain JCM16910.</title>
        <authorList>
            <person name="Asakawa S."/>
        </authorList>
    </citation>
    <scope>NUCLEOTIDE SEQUENCE</scope>
    <source>
        <strain evidence="12">E10</strain>
    </source>
</reference>
<dbReference type="KEGG" id="moz:MoryE10_11430"/>
<evidence type="ECO:0000256" key="3">
    <source>
        <dbReference type="ARBA" id="ARBA00019906"/>
    </source>
</evidence>
<dbReference type="InterPro" id="IPR001750">
    <property type="entry name" value="ND/Mrp_TM"/>
</dbReference>